<sequence length="135" mass="14572">MILHREEDFGILSSDKMERNEKKDIWRRNSTPHRRPGTGDKNSINLGRSTSQTLFLSGDSVELGPPGCIASPPHSNPNPDTATHRPLSFTPPLLPLISPIPTSVPNPAPLPLCRLPNPASIPLTPSTHPAVPSKA</sequence>
<evidence type="ECO:0000313" key="2">
    <source>
        <dbReference type="EMBL" id="PMD45808.1"/>
    </source>
</evidence>
<evidence type="ECO:0000256" key="1">
    <source>
        <dbReference type="SAM" id="MobiDB-lite"/>
    </source>
</evidence>
<organism evidence="2 3">
    <name type="scientific">Hyaloscypha variabilis (strain UAMH 11265 / GT02V1 / F)</name>
    <name type="common">Meliniomyces variabilis</name>
    <dbReference type="NCBI Taxonomy" id="1149755"/>
    <lineage>
        <taxon>Eukaryota</taxon>
        <taxon>Fungi</taxon>
        <taxon>Dikarya</taxon>
        <taxon>Ascomycota</taxon>
        <taxon>Pezizomycotina</taxon>
        <taxon>Leotiomycetes</taxon>
        <taxon>Helotiales</taxon>
        <taxon>Hyaloscyphaceae</taxon>
        <taxon>Hyaloscypha</taxon>
        <taxon>Hyaloscypha variabilis</taxon>
    </lineage>
</organism>
<name>A0A2J6S504_HYAVF</name>
<dbReference type="EMBL" id="KZ613940">
    <property type="protein sequence ID" value="PMD45808.1"/>
    <property type="molecule type" value="Genomic_DNA"/>
</dbReference>
<reference evidence="2 3" key="1">
    <citation type="submission" date="2016-04" db="EMBL/GenBank/DDBJ databases">
        <title>A degradative enzymes factory behind the ericoid mycorrhizal symbiosis.</title>
        <authorList>
            <consortium name="DOE Joint Genome Institute"/>
            <person name="Martino E."/>
            <person name="Morin E."/>
            <person name="Grelet G."/>
            <person name="Kuo A."/>
            <person name="Kohler A."/>
            <person name="Daghino S."/>
            <person name="Barry K."/>
            <person name="Choi C."/>
            <person name="Cichocki N."/>
            <person name="Clum A."/>
            <person name="Copeland A."/>
            <person name="Hainaut M."/>
            <person name="Haridas S."/>
            <person name="Labutti K."/>
            <person name="Lindquist E."/>
            <person name="Lipzen A."/>
            <person name="Khouja H.-R."/>
            <person name="Murat C."/>
            <person name="Ohm R."/>
            <person name="Olson A."/>
            <person name="Spatafora J."/>
            <person name="Veneault-Fourrey C."/>
            <person name="Henrissat B."/>
            <person name="Grigoriev I."/>
            <person name="Martin F."/>
            <person name="Perotto S."/>
        </authorList>
    </citation>
    <scope>NUCLEOTIDE SEQUENCE [LARGE SCALE GENOMIC DNA]</scope>
    <source>
        <strain evidence="2 3">F</strain>
    </source>
</reference>
<feature type="compositionally biased region" description="Basic and acidic residues" evidence="1">
    <location>
        <begin position="15"/>
        <end position="27"/>
    </location>
</feature>
<proteinExistence type="predicted"/>
<accession>A0A2J6S504</accession>
<dbReference type="Proteomes" id="UP000235786">
    <property type="component" value="Unassembled WGS sequence"/>
</dbReference>
<feature type="region of interest" description="Disordered" evidence="1">
    <location>
        <begin position="1"/>
        <end position="108"/>
    </location>
</feature>
<dbReference type="AlphaFoldDB" id="A0A2J6S504"/>
<protein>
    <submittedName>
        <fullName evidence="2">Uncharacterized protein</fullName>
    </submittedName>
</protein>
<gene>
    <name evidence="2" type="ORF">L207DRAFT_508575</name>
</gene>
<evidence type="ECO:0000313" key="3">
    <source>
        <dbReference type="Proteomes" id="UP000235786"/>
    </source>
</evidence>
<keyword evidence="3" id="KW-1185">Reference proteome</keyword>
<feature type="compositionally biased region" description="Low complexity" evidence="1">
    <location>
        <begin position="86"/>
        <end position="101"/>
    </location>
</feature>
<feature type="compositionally biased region" description="Polar residues" evidence="1">
    <location>
        <begin position="40"/>
        <end position="55"/>
    </location>
</feature>